<dbReference type="Gene3D" id="2.130.10.10">
    <property type="entry name" value="YVTN repeat-like/Quinoprotein amine dehydrogenase"/>
    <property type="match status" value="1"/>
</dbReference>
<organism evidence="3 4">
    <name type="scientific">Thalictrum thalictroides</name>
    <name type="common">Rue-anemone</name>
    <name type="synonym">Anemone thalictroides</name>
    <dbReference type="NCBI Taxonomy" id="46969"/>
    <lineage>
        <taxon>Eukaryota</taxon>
        <taxon>Viridiplantae</taxon>
        <taxon>Streptophyta</taxon>
        <taxon>Embryophyta</taxon>
        <taxon>Tracheophyta</taxon>
        <taxon>Spermatophyta</taxon>
        <taxon>Magnoliopsida</taxon>
        <taxon>Ranunculales</taxon>
        <taxon>Ranunculaceae</taxon>
        <taxon>Thalictroideae</taxon>
        <taxon>Thalictrum</taxon>
    </lineage>
</organism>
<keyword evidence="2" id="KW-0732">Signal</keyword>
<name>A0A7J6VTI6_THATH</name>
<protein>
    <submittedName>
        <fullName evidence="3">Wd repeat-containing protein 91-like protein</fullName>
    </submittedName>
</protein>
<keyword evidence="1" id="KW-0853">WD repeat</keyword>
<dbReference type="EMBL" id="JABWDY010027943">
    <property type="protein sequence ID" value="KAF5187490.1"/>
    <property type="molecule type" value="Genomic_DNA"/>
</dbReference>
<evidence type="ECO:0000313" key="3">
    <source>
        <dbReference type="EMBL" id="KAF5187490.1"/>
    </source>
</evidence>
<dbReference type="PROSITE" id="PS50082">
    <property type="entry name" value="WD_REPEATS_2"/>
    <property type="match status" value="1"/>
</dbReference>
<dbReference type="InterPro" id="IPR036322">
    <property type="entry name" value="WD40_repeat_dom_sf"/>
</dbReference>
<dbReference type="PANTHER" id="PTHR47198:SF1">
    <property type="entry name" value="WD REPEAT-CONTAINING PROTEIN 91-LIKE ISOFORM X1"/>
    <property type="match status" value="1"/>
</dbReference>
<evidence type="ECO:0000256" key="2">
    <source>
        <dbReference type="SAM" id="SignalP"/>
    </source>
</evidence>
<gene>
    <name evidence="3" type="ORF">FRX31_022923</name>
</gene>
<dbReference type="SUPFAM" id="SSF50978">
    <property type="entry name" value="WD40 repeat-like"/>
    <property type="match status" value="1"/>
</dbReference>
<dbReference type="Pfam" id="PF00400">
    <property type="entry name" value="WD40"/>
    <property type="match status" value="1"/>
</dbReference>
<reference evidence="3 4" key="1">
    <citation type="submission" date="2020-06" db="EMBL/GenBank/DDBJ databases">
        <title>Transcriptomic and genomic resources for Thalictrum thalictroides and T. hernandezii: Facilitating candidate gene discovery in an emerging model plant lineage.</title>
        <authorList>
            <person name="Arias T."/>
            <person name="Riano-Pachon D.M."/>
            <person name="Di Stilio V.S."/>
        </authorList>
    </citation>
    <scope>NUCLEOTIDE SEQUENCE [LARGE SCALE GENOMIC DNA]</scope>
    <source>
        <strain evidence="4">cv. WT478/WT964</strain>
        <tissue evidence="3">Leaves</tissue>
    </source>
</reference>
<dbReference type="InterPro" id="IPR015943">
    <property type="entry name" value="WD40/YVTN_repeat-like_dom_sf"/>
</dbReference>
<dbReference type="PROSITE" id="PS50294">
    <property type="entry name" value="WD_REPEATS_REGION"/>
    <property type="match status" value="1"/>
</dbReference>
<dbReference type="OrthoDB" id="538223at2759"/>
<dbReference type="Proteomes" id="UP000554482">
    <property type="component" value="Unassembled WGS sequence"/>
</dbReference>
<dbReference type="AlphaFoldDB" id="A0A7J6VTI6"/>
<dbReference type="InterPro" id="IPR011047">
    <property type="entry name" value="Quinoprotein_ADH-like_sf"/>
</dbReference>
<feature type="signal peptide" evidence="2">
    <location>
        <begin position="1"/>
        <end position="16"/>
    </location>
</feature>
<dbReference type="SMART" id="SM00320">
    <property type="entry name" value="WD40"/>
    <property type="match status" value="1"/>
</dbReference>
<dbReference type="InterPro" id="IPR001680">
    <property type="entry name" value="WD40_rpt"/>
</dbReference>
<proteinExistence type="predicted"/>
<sequence length="169" mass="19119">MVLVILIGGLIEFTNPMVVVFGEGLWRLGRAFIKELFADLVMLRRPPFDWERDQLTELQQKLQVIVLDDSIDSWGWKWNNNGAFTVKTMFGNHENSKNCRHEMTLDSTGRRLIVSSGSVRSPIYQVHGHVNGSRTFPHSAAITTVDWHPTLPIFLTGSADNSVRVTSIL</sequence>
<accession>A0A7J6VTI6</accession>
<dbReference type="PANTHER" id="PTHR47198">
    <property type="entry name" value="OS05G0299300 PROTEIN"/>
    <property type="match status" value="1"/>
</dbReference>
<evidence type="ECO:0000256" key="1">
    <source>
        <dbReference type="PROSITE-ProRule" id="PRU00221"/>
    </source>
</evidence>
<dbReference type="SUPFAM" id="SSF50998">
    <property type="entry name" value="Quinoprotein alcohol dehydrogenase-like"/>
    <property type="match status" value="1"/>
</dbReference>
<feature type="repeat" description="WD" evidence="1">
    <location>
        <begin position="135"/>
        <end position="169"/>
    </location>
</feature>
<evidence type="ECO:0000313" key="4">
    <source>
        <dbReference type="Proteomes" id="UP000554482"/>
    </source>
</evidence>
<comment type="caution">
    <text evidence="3">The sequence shown here is derived from an EMBL/GenBank/DDBJ whole genome shotgun (WGS) entry which is preliminary data.</text>
</comment>
<keyword evidence="4" id="KW-1185">Reference proteome</keyword>
<feature type="chain" id="PRO_5029672314" evidence="2">
    <location>
        <begin position="17"/>
        <end position="169"/>
    </location>
</feature>